<protein>
    <submittedName>
        <fullName evidence="2">Uncharacterized protein</fullName>
    </submittedName>
</protein>
<organism evidence="2 3">
    <name type="scientific">Hoylesella loescheii DSM 19665 = JCM 12249 = ATCC 15930</name>
    <dbReference type="NCBI Taxonomy" id="1122985"/>
    <lineage>
        <taxon>Bacteria</taxon>
        <taxon>Pseudomonadati</taxon>
        <taxon>Bacteroidota</taxon>
        <taxon>Bacteroidia</taxon>
        <taxon>Bacteroidales</taxon>
        <taxon>Prevotellaceae</taxon>
        <taxon>Hoylesella</taxon>
    </lineage>
</organism>
<dbReference type="EMBL" id="JNGW01000089">
    <property type="protein sequence ID" value="KDR51857.1"/>
    <property type="molecule type" value="Genomic_DNA"/>
</dbReference>
<reference evidence="2 3" key="1">
    <citation type="submission" date="2013-08" db="EMBL/GenBank/DDBJ databases">
        <authorList>
            <person name="Weinstock G."/>
            <person name="Sodergren E."/>
            <person name="Wylie T."/>
            <person name="Fulton L."/>
            <person name="Fulton R."/>
            <person name="Fronick C."/>
            <person name="O'Laughlin M."/>
            <person name="Godfrey J."/>
            <person name="Miner T."/>
            <person name="Herter B."/>
            <person name="Appelbaum E."/>
            <person name="Cordes M."/>
            <person name="Lek S."/>
            <person name="Wollam A."/>
            <person name="Pepin K.H."/>
            <person name="Palsikar V.B."/>
            <person name="Mitreva M."/>
            <person name="Wilson R.K."/>
        </authorList>
    </citation>
    <scope>NUCLEOTIDE SEQUENCE [LARGE SCALE GENOMIC DNA]</scope>
    <source>
        <strain evidence="2 3">ATCC 15930</strain>
    </source>
</reference>
<evidence type="ECO:0000256" key="1">
    <source>
        <dbReference type="SAM" id="Phobius"/>
    </source>
</evidence>
<gene>
    <name evidence="2" type="ORF">HMPREF1991_02068</name>
</gene>
<accession>A0A069QGP7</accession>
<sequence>MGVVFCNLSCKVTHYFWLFFCFTLFYCFCLFCALLVLCRLPI</sequence>
<comment type="caution">
    <text evidence="2">The sequence shown here is derived from an EMBL/GenBank/DDBJ whole genome shotgun (WGS) entry which is preliminary data.</text>
</comment>
<dbReference type="PATRIC" id="fig|1122985.7.peg.2146"/>
<keyword evidence="3" id="KW-1185">Reference proteome</keyword>
<keyword evidence="1" id="KW-0472">Membrane</keyword>
<keyword evidence="1" id="KW-1133">Transmembrane helix</keyword>
<evidence type="ECO:0000313" key="3">
    <source>
        <dbReference type="Proteomes" id="UP000027442"/>
    </source>
</evidence>
<dbReference type="HOGENOM" id="CLU_3256087_0_0_10"/>
<keyword evidence="1" id="KW-0812">Transmembrane</keyword>
<feature type="transmembrane region" description="Helical" evidence="1">
    <location>
        <begin position="15"/>
        <end position="38"/>
    </location>
</feature>
<dbReference type="AlphaFoldDB" id="A0A069QGP7"/>
<name>A0A069QGP7_HOYLO</name>
<proteinExistence type="predicted"/>
<dbReference type="Proteomes" id="UP000027442">
    <property type="component" value="Unassembled WGS sequence"/>
</dbReference>
<evidence type="ECO:0000313" key="2">
    <source>
        <dbReference type="EMBL" id="KDR51857.1"/>
    </source>
</evidence>